<dbReference type="Proteomes" id="UP001348817">
    <property type="component" value="Chromosome"/>
</dbReference>
<dbReference type="InterPro" id="IPR027417">
    <property type="entry name" value="P-loop_NTPase"/>
</dbReference>
<accession>A0AAU9C8T2</accession>
<dbReference type="RefSeq" id="WP_338393794.1">
    <property type="nucleotide sequence ID" value="NZ_AP025314.1"/>
</dbReference>
<dbReference type="KEGG" id="fax:FUAX_09730"/>
<dbReference type="Gene3D" id="3.40.50.300">
    <property type="entry name" value="P-loop containing nucleotide triphosphate hydrolases"/>
    <property type="match status" value="1"/>
</dbReference>
<dbReference type="SUPFAM" id="SSF52540">
    <property type="entry name" value="P-loop containing nucleoside triphosphate hydrolases"/>
    <property type="match status" value="1"/>
</dbReference>
<keyword evidence="2" id="KW-1185">Reference proteome</keyword>
<sequence>MSERYINRNILPDRLRKELRKYEKSPKRYETELEILYAEIEEKHPLALKAPAKKLKSSDLPPDLSGIFSGIGEKSATREVKALKLKGVLARWFGEIEKYEYLMLLRGDKGAGKSSFLFQIADFFAGNGMNAGFFSLEMDKESKLIKEDYRKRNIKPANEKRILVASELPEGLKTIQKAAEAFDVILIDSWQKVTGAKQQDIDRLRKAHKETIFIVITQSNTAGTTRGGNMADFDASAVAHVYEGGMATFEKNRYASESGLVYSVFEGKIVDAED</sequence>
<evidence type="ECO:0000313" key="1">
    <source>
        <dbReference type="EMBL" id="BDD08541.1"/>
    </source>
</evidence>
<reference evidence="1 2" key="1">
    <citation type="submission" date="2021-12" db="EMBL/GenBank/DDBJ databases">
        <title>Genome sequencing of bacteria with rrn-lacking chromosome and rrn-plasmid.</title>
        <authorList>
            <person name="Anda M."/>
            <person name="Iwasaki W."/>
        </authorList>
    </citation>
    <scope>NUCLEOTIDE SEQUENCE [LARGE SCALE GENOMIC DNA]</scope>
    <source>
        <strain evidence="1 2">DSM 100852</strain>
    </source>
</reference>
<dbReference type="EMBL" id="AP025314">
    <property type="protein sequence ID" value="BDD08541.1"/>
    <property type="molecule type" value="Genomic_DNA"/>
</dbReference>
<organism evidence="1 2">
    <name type="scientific">Fulvitalea axinellae</name>
    <dbReference type="NCBI Taxonomy" id="1182444"/>
    <lineage>
        <taxon>Bacteria</taxon>
        <taxon>Pseudomonadati</taxon>
        <taxon>Bacteroidota</taxon>
        <taxon>Cytophagia</taxon>
        <taxon>Cytophagales</taxon>
        <taxon>Persicobacteraceae</taxon>
        <taxon>Fulvitalea</taxon>
    </lineage>
</organism>
<evidence type="ECO:0000313" key="2">
    <source>
        <dbReference type="Proteomes" id="UP001348817"/>
    </source>
</evidence>
<name>A0AAU9C8T2_9BACT</name>
<dbReference type="AlphaFoldDB" id="A0AAU9C8T2"/>
<gene>
    <name evidence="1" type="ORF">FUAX_09730</name>
</gene>
<proteinExistence type="predicted"/>
<protein>
    <submittedName>
        <fullName evidence="1">Uncharacterized protein</fullName>
    </submittedName>
</protein>